<gene>
    <name evidence="1" type="ordered locus">AXY_16910</name>
</gene>
<reference evidence="1 2" key="1">
    <citation type="submission" date="2011-01" db="EMBL/GenBank/DDBJ databases">
        <title>Whole genome sequence of Amphibacillus xylinus NBRC 15112.</title>
        <authorList>
            <person name="Nakazawa H."/>
            <person name="Katano Y."/>
            <person name="Nakamura S."/>
            <person name="Sasagawa M."/>
            <person name="Fukada J."/>
            <person name="Arai T."/>
            <person name="Sasakura N."/>
            <person name="Mochizuki D."/>
            <person name="Hosoyama A."/>
            <person name="Harada K."/>
            <person name="Horikawa H."/>
            <person name="Kato Y."/>
            <person name="Harada T."/>
            <person name="Sasaki K."/>
            <person name="Sekiguchi M."/>
            <person name="Hodoyama M."/>
            <person name="Nishiko R."/>
            <person name="Narita H."/>
            <person name="Hanamaki A."/>
            <person name="Hata C."/>
            <person name="Konno Y."/>
            <person name="Niimura Y."/>
            <person name="Yamazaki S."/>
            <person name="Fujita N."/>
        </authorList>
    </citation>
    <scope>NUCLEOTIDE SEQUENCE [LARGE SCALE GENOMIC DNA]</scope>
    <source>
        <strain evidence="2">ATCC 51415 / DSM 6626 / JCM 7361 / LMG 17667 / NBRC 15112 / Ep01</strain>
    </source>
</reference>
<protein>
    <submittedName>
        <fullName evidence="1">Putative tributyrin esterase</fullName>
    </submittedName>
</protein>
<dbReference type="PANTHER" id="PTHR48098:SF1">
    <property type="entry name" value="DIACYLGLYCEROL ACYLTRANSFERASE_MYCOLYLTRANSFERASE AG85A"/>
    <property type="match status" value="1"/>
</dbReference>
<dbReference type="PATRIC" id="fig|698758.3.peg.1689"/>
<organism evidence="1 2">
    <name type="scientific">Amphibacillus xylanus (strain ATCC 51415 / DSM 6626 / JCM 7361 / LMG 17667 / NBRC 15112 / Ep01)</name>
    <dbReference type="NCBI Taxonomy" id="698758"/>
    <lineage>
        <taxon>Bacteria</taxon>
        <taxon>Bacillati</taxon>
        <taxon>Bacillota</taxon>
        <taxon>Bacilli</taxon>
        <taxon>Bacillales</taxon>
        <taxon>Bacillaceae</taxon>
        <taxon>Amphibacillus</taxon>
    </lineage>
</organism>
<dbReference type="SUPFAM" id="SSF53474">
    <property type="entry name" value="alpha/beta-Hydrolases"/>
    <property type="match status" value="1"/>
</dbReference>
<dbReference type="PANTHER" id="PTHR48098">
    <property type="entry name" value="ENTEROCHELIN ESTERASE-RELATED"/>
    <property type="match status" value="1"/>
</dbReference>
<name>K0J7R4_AMPXN</name>
<dbReference type="eggNOG" id="COG0627">
    <property type="taxonomic scope" value="Bacteria"/>
</dbReference>
<dbReference type="InterPro" id="IPR029058">
    <property type="entry name" value="AB_hydrolase_fold"/>
</dbReference>
<dbReference type="Pfam" id="PF00756">
    <property type="entry name" value="Esterase"/>
    <property type="match status" value="1"/>
</dbReference>
<accession>K0J7R4</accession>
<evidence type="ECO:0000313" key="2">
    <source>
        <dbReference type="Proteomes" id="UP000006294"/>
    </source>
</evidence>
<dbReference type="AlphaFoldDB" id="K0J7R4"/>
<dbReference type="Proteomes" id="UP000006294">
    <property type="component" value="Chromosome"/>
</dbReference>
<dbReference type="InterPro" id="IPR000801">
    <property type="entry name" value="Esterase-like"/>
</dbReference>
<dbReference type="KEGG" id="axl:AXY_16910"/>
<dbReference type="HOGENOM" id="CLU_037618_3_0_9"/>
<dbReference type="InterPro" id="IPR050583">
    <property type="entry name" value="Mycobacterial_A85_antigen"/>
</dbReference>
<dbReference type="EMBL" id="AP012050">
    <property type="protein sequence ID" value="BAM47823.1"/>
    <property type="molecule type" value="Genomic_DNA"/>
</dbReference>
<dbReference type="GO" id="GO:0016747">
    <property type="term" value="F:acyltransferase activity, transferring groups other than amino-acyl groups"/>
    <property type="evidence" value="ECO:0007669"/>
    <property type="project" value="TreeGrafter"/>
</dbReference>
<dbReference type="RefSeq" id="WP_015010415.1">
    <property type="nucleotide sequence ID" value="NC_018704.1"/>
</dbReference>
<dbReference type="Gene3D" id="3.40.50.1820">
    <property type="entry name" value="alpha/beta hydrolase"/>
    <property type="match status" value="1"/>
</dbReference>
<proteinExistence type="predicted"/>
<dbReference type="STRING" id="698758.AXY_16910"/>
<sequence>MARMTCEFFSDVLTKHTTMTVILPDRPNKDKAGLEKRFPTLYLLHGFSDDHSMWTRQTSVERYANERGLAVVMPDVDHSFYTDMRYGKKYWTFLTEEVPRIARYFFPLSDRREDNFVAGLSMGGYGAFKWLLNKPEQFAAGAALSGVLDLANHNQEDNAENPMDQVVFNAFGGEKLVGTMHDIFHLAKVVDQMEGKKPKLYLACGKEDFLFDHNLRFKQLTDQLSLDIETTFDSGEHEWSYWDRHIERVIKWLPIQ</sequence>
<keyword evidence="2" id="KW-1185">Reference proteome</keyword>
<dbReference type="OrthoDB" id="9803578at2"/>
<evidence type="ECO:0000313" key="1">
    <source>
        <dbReference type="EMBL" id="BAM47823.1"/>
    </source>
</evidence>